<feature type="region of interest" description="Disordered" evidence="1">
    <location>
        <begin position="1"/>
        <end position="76"/>
    </location>
</feature>
<feature type="compositionally biased region" description="Polar residues" evidence="1">
    <location>
        <begin position="37"/>
        <end position="48"/>
    </location>
</feature>
<dbReference type="Proteomes" id="UP000595437">
    <property type="component" value="Chromosome 6"/>
</dbReference>
<proteinExistence type="predicted"/>
<sequence length="624" mass="68404">MADPFNDSRAPTGVREDEGTSMSNTLEFGGRIPDSLAASQEVQDQSGEANLGSDIDACSSDSGDESSEREPNLSSLLVTLITKQNENSLKMMRECSRGNYDVPVSTVLPENESAPIESFRELKKVSDPSTSSVEPVVQPLEPPRGKYSPEQCPIIGAGPREKQEWALEMSSYEEKLTTALAGLPSKDVKVRKEKNLRYAAEGMAAYLKAKEDGPGIVREVLGMTDKIRRNPTLADDIKAGEVELIRDLKSSISALNARWAVICMESSVLQELKDALQALSIAGKTPSSTAAREINVLNYVSPFSGEEESTRATFERWRRDWDVCHNAIIAAGATEADAYHRLLAAMSPGSPAHSLVLRHQRSPSQCYSLAMRALEEAYGDLVRMATDLVGPAPLSRRPSEVVQDLKDFLGMKETLLKAGVDIADVLAQQKVLAMLPPSYNAAEAWPKWVESALWDQAIVAAAASRSQVVGPTGPDPGIGALYKMEGLQLFALWLEEKHPPLEQEAAVFHATSEKENKEAKVIPPPPRAFKNSIFSGCLCGSKNHRATTCDIVAGWSHKMFFEVTSRAKACRACGLHVFQKGEKCRHKCRTCGLGHPTNRHSHHQKREDRSSKRQGSGRENPFRR</sequence>
<dbReference type="EMBL" id="CP045895">
    <property type="protein sequence ID" value="QQP48620.1"/>
    <property type="molecule type" value="Genomic_DNA"/>
</dbReference>
<keyword evidence="3" id="KW-1185">Reference proteome</keyword>
<organism evidence="2 3">
    <name type="scientific">Caligus rogercresseyi</name>
    <name type="common">Sea louse</name>
    <dbReference type="NCBI Taxonomy" id="217165"/>
    <lineage>
        <taxon>Eukaryota</taxon>
        <taxon>Metazoa</taxon>
        <taxon>Ecdysozoa</taxon>
        <taxon>Arthropoda</taxon>
        <taxon>Crustacea</taxon>
        <taxon>Multicrustacea</taxon>
        <taxon>Hexanauplia</taxon>
        <taxon>Copepoda</taxon>
        <taxon>Siphonostomatoida</taxon>
        <taxon>Caligidae</taxon>
        <taxon>Caligus</taxon>
    </lineage>
</organism>
<reference evidence="3" key="1">
    <citation type="submission" date="2021-01" db="EMBL/GenBank/DDBJ databases">
        <title>Caligus Genome Assembly.</title>
        <authorList>
            <person name="Gallardo-Escarate C."/>
        </authorList>
    </citation>
    <scope>NUCLEOTIDE SEQUENCE [LARGE SCALE GENOMIC DNA]</scope>
</reference>
<feature type="region of interest" description="Disordered" evidence="1">
    <location>
        <begin position="122"/>
        <end position="152"/>
    </location>
</feature>
<accession>A0A7T8HET2</accession>
<feature type="non-terminal residue" evidence="2">
    <location>
        <position position="1"/>
    </location>
</feature>
<feature type="region of interest" description="Disordered" evidence="1">
    <location>
        <begin position="595"/>
        <end position="624"/>
    </location>
</feature>
<evidence type="ECO:0000313" key="2">
    <source>
        <dbReference type="EMBL" id="QQP48620.1"/>
    </source>
</evidence>
<evidence type="ECO:0000313" key="3">
    <source>
        <dbReference type="Proteomes" id="UP000595437"/>
    </source>
</evidence>
<name>A0A7T8HET2_CALRO</name>
<dbReference type="AlphaFoldDB" id="A0A7T8HET2"/>
<gene>
    <name evidence="2" type="ORF">FKW44_008990</name>
</gene>
<protein>
    <submittedName>
        <fullName evidence="2">Uncharacterized protein</fullName>
    </submittedName>
</protein>
<evidence type="ECO:0000256" key="1">
    <source>
        <dbReference type="SAM" id="MobiDB-lite"/>
    </source>
</evidence>